<keyword evidence="9" id="KW-0472">Membrane</keyword>
<feature type="compositionally biased region" description="Low complexity" evidence="8">
    <location>
        <begin position="788"/>
        <end position="829"/>
    </location>
</feature>
<dbReference type="InterPro" id="IPR001881">
    <property type="entry name" value="EGF-like_Ca-bd_dom"/>
</dbReference>
<feature type="compositionally biased region" description="Polar residues" evidence="8">
    <location>
        <begin position="2508"/>
        <end position="2517"/>
    </location>
</feature>
<dbReference type="CDD" id="cd00054">
    <property type="entry name" value="EGF_CA"/>
    <property type="match status" value="13"/>
</dbReference>
<feature type="compositionally biased region" description="Low complexity" evidence="8">
    <location>
        <begin position="3060"/>
        <end position="3073"/>
    </location>
</feature>
<dbReference type="SMART" id="SM00241">
    <property type="entry name" value="ZP"/>
    <property type="match status" value="1"/>
</dbReference>
<dbReference type="PROSITE" id="PS01187">
    <property type="entry name" value="EGF_CA"/>
    <property type="match status" value="8"/>
</dbReference>
<feature type="region of interest" description="Disordered" evidence="8">
    <location>
        <begin position="1222"/>
        <end position="1274"/>
    </location>
</feature>
<dbReference type="EMBL" id="DS268542">
    <property type="protein sequence ID" value="EFO88234.1"/>
    <property type="molecule type" value="Genomic_DNA"/>
</dbReference>
<feature type="compositionally biased region" description="Gly residues" evidence="8">
    <location>
        <begin position="972"/>
        <end position="990"/>
    </location>
</feature>
<keyword evidence="9" id="KW-1133">Transmembrane helix</keyword>
<feature type="compositionally biased region" description="Low complexity" evidence="8">
    <location>
        <begin position="2577"/>
        <end position="2654"/>
    </location>
</feature>
<feature type="domain" description="EGF-like" evidence="11">
    <location>
        <begin position="133"/>
        <end position="171"/>
    </location>
</feature>
<feature type="domain" description="EGF-like" evidence="11">
    <location>
        <begin position="1565"/>
        <end position="1606"/>
    </location>
</feature>
<comment type="caution">
    <text evidence="7">Lacks conserved residue(s) required for the propagation of feature annotation.</text>
</comment>
<dbReference type="Pfam" id="PF12947">
    <property type="entry name" value="EGF_3"/>
    <property type="match status" value="4"/>
</dbReference>
<dbReference type="eggNOG" id="KOG1217">
    <property type="taxonomic scope" value="Eukaryota"/>
</dbReference>
<feature type="domain" description="EGF-like" evidence="11">
    <location>
        <begin position="1831"/>
        <end position="1872"/>
    </location>
</feature>
<feature type="compositionally biased region" description="Basic residues" evidence="8">
    <location>
        <begin position="1482"/>
        <end position="1501"/>
    </location>
</feature>
<feature type="domain" description="EGF-like" evidence="11">
    <location>
        <begin position="305"/>
        <end position="343"/>
    </location>
</feature>
<dbReference type="SUPFAM" id="SSF57196">
    <property type="entry name" value="EGF/Laminin"/>
    <property type="match status" value="8"/>
</dbReference>
<feature type="compositionally biased region" description="Basic and acidic residues" evidence="8">
    <location>
        <begin position="1245"/>
        <end position="1257"/>
    </location>
</feature>
<dbReference type="Proteomes" id="UP000008281">
    <property type="component" value="Unassembled WGS sequence"/>
</dbReference>
<keyword evidence="9" id="KW-0812">Transmembrane</keyword>
<feature type="compositionally biased region" description="Polar residues" evidence="8">
    <location>
        <begin position="2073"/>
        <end position="2091"/>
    </location>
</feature>
<keyword evidence="5 7" id="KW-1015">Disulfide bond</keyword>
<dbReference type="Pfam" id="PF07645">
    <property type="entry name" value="EGF_CA"/>
    <property type="match status" value="8"/>
</dbReference>
<feature type="compositionally biased region" description="Low complexity" evidence="8">
    <location>
        <begin position="2920"/>
        <end position="2976"/>
    </location>
</feature>
<dbReference type="SMART" id="SM00179">
    <property type="entry name" value="EGF_CA"/>
    <property type="match status" value="16"/>
</dbReference>
<feature type="domain" description="EGF-like" evidence="11">
    <location>
        <begin position="2013"/>
        <end position="2053"/>
    </location>
</feature>
<feature type="compositionally biased region" description="Polar residues" evidence="8">
    <location>
        <begin position="2299"/>
        <end position="2328"/>
    </location>
</feature>
<dbReference type="InterPro" id="IPR018097">
    <property type="entry name" value="EGF_Ca-bd_CS"/>
</dbReference>
<feature type="transmembrane region" description="Helical" evidence="9">
    <location>
        <begin position="3724"/>
        <end position="3744"/>
    </location>
</feature>
<dbReference type="InterPro" id="IPR000152">
    <property type="entry name" value="EGF-type_Asp/Asn_hydroxyl_site"/>
</dbReference>
<feature type="compositionally biased region" description="Basic and acidic residues" evidence="8">
    <location>
        <begin position="1336"/>
        <end position="1345"/>
    </location>
</feature>
<dbReference type="PROSITE" id="PS01186">
    <property type="entry name" value="EGF_2"/>
    <property type="match status" value="15"/>
</dbReference>
<accession>E3N6S2</accession>
<dbReference type="SMART" id="SM00181">
    <property type="entry name" value="EGF"/>
    <property type="match status" value="29"/>
</dbReference>
<proteinExistence type="predicted"/>
<evidence type="ECO:0000256" key="8">
    <source>
        <dbReference type="SAM" id="MobiDB-lite"/>
    </source>
</evidence>
<feature type="compositionally biased region" description="Low complexity" evidence="8">
    <location>
        <begin position="2456"/>
        <end position="2495"/>
    </location>
</feature>
<feature type="region of interest" description="Disordered" evidence="8">
    <location>
        <begin position="674"/>
        <end position="1139"/>
    </location>
</feature>
<keyword evidence="14" id="KW-1185">Reference proteome</keyword>
<feature type="domain" description="EGF-like" evidence="11">
    <location>
        <begin position="1738"/>
        <end position="1778"/>
    </location>
</feature>
<feature type="domain" description="EGF-like" evidence="11">
    <location>
        <begin position="3230"/>
        <end position="3268"/>
    </location>
</feature>
<feature type="compositionally biased region" description="Low complexity" evidence="8">
    <location>
        <begin position="2174"/>
        <end position="2297"/>
    </location>
</feature>
<feature type="compositionally biased region" description="Polar residues" evidence="8">
    <location>
        <begin position="2655"/>
        <end position="2679"/>
    </location>
</feature>
<evidence type="ECO:0000256" key="4">
    <source>
        <dbReference type="ARBA" id="ARBA00022837"/>
    </source>
</evidence>
<feature type="compositionally biased region" description="Low complexity" evidence="8">
    <location>
        <begin position="2527"/>
        <end position="2563"/>
    </location>
</feature>
<feature type="compositionally biased region" description="Low complexity" evidence="8">
    <location>
        <begin position="2363"/>
        <end position="2444"/>
    </location>
</feature>
<feature type="signal peptide" evidence="10">
    <location>
        <begin position="1"/>
        <end position="26"/>
    </location>
</feature>
<evidence type="ECO:0000259" key="11">
    <source>
        <dbReference type="PROSITE" id="PS50026"/>
    </source>
</evidence>
<evidence type="ECO:0000256" key="9">
    <source>
        <dbReference type="SAM" id="Phobius"/>
    </source>
</evidence>
<organism evidence="14">
    <name type="scientific">Caenorhabditis remanei</name>
    <name type="common">Caenorhabditis vulgaris</name>
    <dbReference type="NCBI Taxonomy" id="31234"/>
    <lineage>
        <taxon>Eukaryota</taxon>
        <taxon>Metazoa</taxon>
        <taxon>Ecdysozoa</taxon>
        <taxon>Nematoda</taxon>
        <taxon>Chromadorea</taxon>
        <taxon>Rhabditida</taxon>
        <taxon>Rhabditina</taxon>
        <taxon>Rhabditomorpha</taxon>
        <taxon>Rhabditoidea</taxon>
        <taxon>Rhabditidae</taxon>
        <taxon>Peloderinae</taxon>
        <taxon>Caenorhabditis</taxon>
    </lineage>
</organism>
<feature type="domain" description="EGF-like" evidence="11">
    <location>
        <begin position="1972"/>
        <end position="2012"/>
    </location>
</feature>
<feature type="chain" id="PRO_5003178208" evidence="10">
    <location>
        <begin position="27"/>
        <end position="3760"/>
    </location>
</feature>
<feature type="region of interest" description="Disordered" evidence="8">
    <location>
        <begin position="1328"/>
        <end position="1399"/>
    </location>
</feature>
<feature type="compositionally biased region" description="Polar residues" evidence="8">
    <location>
        <begin position="3039"/>
        <end position="3048"/>
    </location>
</feature>
<dbReference type="Gene3D" id="2.10.25.10">
    <property type="entry name" value="Laminin"/>
    <property type="match status" value="18"/>
</dbReference>
<evidence type="ECO:0000313" key="14">
    <source>
        <dbReference type="Proteomes" id="UP000008281"/>
    </source>
</evidence>
<feature type="compositionally biased region" description="Low complexity" evidence="8">
    <location>
        <begin position="2329"/>
        <end position="2348"/>
    </location>
</feature>
<feature type="compositionally biased region" description="Low complexity" evidence="8">
    <location>
        <begin position="835"/>
        <end position="902"/>
    </location>
</feature>
<dbReference type="InterPro" id="IPR001507">
    <property type="entry name" value="ZP_dom"/>
</dbReference>
<dbReference type="InterPro" id="IPR049883">
    <property type="entry name" value="NOTCH1_EGF-like"/>
</dbReference>
<feature type="compositionally biased region" description="Polar residues" evidence="8">
    <location>
        <begin position="1357"/>
        <end position="1372"/>
    </location>
</feature>
<keyword evidence="4" id="KW-0106">Calcium</keyword>
<feature type="region of interest" description="Disordered" evidence="8">
    <location>
        <begin position="2063"/>
        <end position="3073"/>
    </location>
</feature>
<dbReference type="PROSITE" id="PS50026">
    <property type="entry name" value="EGF_3"/>
    <property type="match status" value="16"/>
</dbReference>
<dbReference type="InParanoid" id="E3N6S2"/>
<feature type="domain" description="EGF-like" evidence="11">
    <location>
        <begin position="96"/>
        <end position="130"/>
    </location>
</feature>
<gene>
    <name evidence="13" type="primary">Cre-fbn-1</name>
    <name evidence="13" type="ORF">CRE_07754</name>
</gene>
<keyword evidence="3" id="KW-0677">Repeat</keyword>
<evidence type="ECO:0000256" key="10">
    <source>
        <dbReference type="SAM" id="SignalP"/>
    </source>
</evidence>
<dbReference type="OMA" id="CTEGFQP"/>
<feature type="compositionally biased region" description="Polar residues" evidence="8">
    <location>
        <begin position="1025"/>
        <end position="1039"/>
    </location>
</feature>
<feature type="compositionally biased region" description="Low complexity" evidence="8">
    <location>
        <begin position="2702"/>
        <end position="2791"/>
    </location>
</feature>
<feature type="region of interest" description="Disordered" evidence="8">
    <location>
        <begin position="1452"/>
        <end position="1518"/>
    </location>
</feature>
<dbReference type="PROSITE" id="PS51034">
    <property type="entry name" value="ZP_2"/>
    <property type="match status" value="1"/>
</dbReference>
<feature type="domain" description="EGF-like" evidence="11">
    <location>
        <begin position="172"/>
        <end position="211"/>
    </location>
</feature>
<feature type="domain" description="EGF-like" evidence="11">
    <location>
        <begin position="1607"/>
        <end position="1648"/>
    </location>
</feature>
<feature type="domain" description="EGF-like" evidence="11">
    <location>
        <begin position="263"/>
        <end position="304"/>
    </location>
</feature>
<evidence type="ECO:0000256" key="7">
    <source>
        <dbReference type="PROSITE-ProRule" id="PRU00076"/>
    </source>
</evidence>
<feature type="compositionally biased region" description="Basic and acidic residues" evidence="8">
    <location>
        <begin position="1098"/>
        <end position="1116"/>
    </location>
</feature>
<dbReference type="OrthoDB" id="283575at2759"/>
<feature type="domain" description="EGF-like" evidence="11">
    <location>
        <begin position="3362"/>
        <end position="3402"/>
    </location>
</feature>
<dbReference type="HOGENOM" id="CLU_000382_0_0_1"/>
<keyword evidence="6" id="KW-0325">Glycoprotein</keyword>
<feature type="disulfide bond" evidence="7">
    <location>
        <begin position="371"/>
        <end position="380"/>
    </location>
</feature>
<feature type="domain" description="EGF-like" evidence="11">
    <location>
        <begin position="1873"/>
        <end position="1913"/>
    </location>
</feature>
<reference evidence="13" key="1">
    <citation type="submission" date="2007-07" db="EMBL/GenBank/DDBJ databases">
        <title>PCAP assembly of the Caenorhabditis remanei genome.</title>
        <authorList>
            <consortium name="The Caenorhabditis remanei Sequencing Consortium"/>
            <person name="Wilson R.K."/>
        </authorList>
    </citation>
    <scope>NUCLEOTIDE SEQUENCE [LARGE SCALE GENOMIC DNA]</scope>
    <source>
        <strain evidence="13">PB4641</strain>
    </source>
</reference>
<feature type="disulfide bond" evidence="7">
    <location>
        <begin position="120"/>
        <end position="129"/>
    </location>
</feature>
<dbReference type="SUPFAM" id="SSF57184">
    <property type="entry name" value="Growth factor receptor domain"/>
    <property type="match status" value="3"/>
</dbReference>
<protein>
    <submittedName>
        <fullName evidence="13">CRE-FBN-1 protein</fullName>
    </submittedName>
</protein>
<sequence>MSTRSRGSCPLSWLVSPLVLLVLCRGDHQIAKNFVNSSTPDLRPTFVVNFDTSTVICQHSNDPTDLHIHNMSSLCDGKQDCFVNPAMHDEVFPYCEHKCESTCSGKGACLYDGSKPQCYCDSGFSGAACELQDKNECLDHPCHMMAQCQNTLGSYECRCLPGYEGNGTECTDIDECSDKTTARCPEHSKCINLPGTYYCNCTQGFSPKGNQGSGLDKCMDINECETGAHNCEANEICENTIGSFKCVTKCSPGYKLIDGKCEDVNECASAKLHKCDVRAECINTVGGYECECEEGFDGDGKNCQPKSSCRKNSAICDRHASCHIVLDICDCKTGYTGDGITCHDINECDAKDTPCSDGGRCLNLDGGYVCCKDGQDDAACVKDQGAFCSGGCGDNAICSNATCACIDGFRGDPHKKCVDINECVENDSVCGGVGDRCVNLFGGYKCCQHGSTDPECTDSQFSSDSSTVSSHGADFTTTGEQIIENGGKIESSSGGTITVTRGLIPKDVELTTSGRLACTSYCPPNSECTGGYCECVKGYGGNALVGCEDIDECITETCNAEANEWCVNLIGGFVCCNPTNATHDDCIGLEITKEKGLHVIGPNEEDTVVATRSNNHSTSDQLITEVVQQSKNFSSGQIILTRKSVTGGEAVTQTTDSDGEFGLEISGSGIGITLPATLEPRVEGSGKKGGQWTEEEDEEEDDDLMEESSGGGSWSTTINGTGFTGSPRSEGTIRVRITTLGEDGETETATKPGVTVPEKVVEGSGAGEKLAVEKEGHESTSTGEEVSGKSGAATASESGASGSASSGSEASGSSGLSGSASSGSESSGSSGSGNSGSSTSGSESSGSSGSSGSGSSVTSESGASGSSSSGSSATSSSGSSVTSTLGSGSSGASSGSGTGSETNLPVKKDGEESPSGSVTASRESSGETTVSPSTVVEGSGGTLPEGSGEWIETGSKGHFERGNKVTVTGSENGNGNGKGNGNGNGKGKGNGPKLKPDGPEITTDGEDSSSTATGDKGTSGDKIPQITTDGEDSTSQTSGGEHGPKGDSKGKPDDKDKDSGVKKPATEVEGVEGSGQPAPTESGILTTSSGGKNATFEHGTKLEKVSPTSGEDKSSEKNPQVGLEISAVTTEKPDSSKEDVGLEIVWEKTTPEPTTPDTDNVSLRSLGCILKRGFQVGLEISGRDLTTTKKPHVAVEGSGTGDEEISKCLKFLKVSKVTSPIFQPPRHATSPRAPRSHASKSTVEIMERLLESTEKPQRHQCHQQPPPPPKSLLKLDPVNQVYQTLQKDPEKLALQKVSRQHLWLLHQKFQPLFQPPLRWRDLERQRHLRRRRRLPRQKDPKDPGRPQRKVQVLLKKQPSQKPQLVQKLQRQQELLPKPPNHQKPHHRLQKPRRRLKPPQQCQKLLSQLLLKPPLHLLKPLRPRRPPQNLRQPVHLLKPLSQLRQPQPLQNLASLLKPPPLLPNPQRLQNPHPPQPPNQPQSFHHKIVRTRRNRSQRKRRSPCRPPQRNRNQRMRQLKTQNAQVAMSVEWMLSAREEPACVGVNLDSRELHRRRSVLTHKHPNFPDVDECATGDHKCHDTARCQNFIGGYACFCPTGFRKTDDGSCEDIDECTEHNSTCCGANAQCVNKPGTYSCECENGFLGDGYHCVPNTKKPCDTEQSSKSHCAESNMSCEVDTSDGSVECKECMSGYKKSGTTCEDIDECEVNPCSKSANCVNLNGTFSCSCKSGYRGDGFMCTDINECDEKHPCHPHAECTNLEGSFKCECHSGFEGDGIKKCTNPLERSCEDVEKFCGRVDHVSCLSVRIFNGSLSSVCECEPGFRFEKESNSCVDIDECEENRNNCDPASAVCVNTEGSFKCECAEGYEGEGGVCTDIDECDRGMAGCDSMAMCINRMGSCGCKCMAGYTGDGAHCTKIEEPSPSKSDKTSCTEEWSRLCELEKKQCTVDEEEVPQCGACLPGHHPINGTCQSLQISGLCAQKNDCNKHAECIDILPDSHFCSCPDGFIGDGMMCDDVDECNNAGMCNDENSKCENTIGSFKCVCLTGFKKLDDKCVVDEKKQPNREKIAIDEETSVTKSTESGKPDSSTTTQGIVSSSAPSEVTTSSSVSSKSPEVSTTTSSETVTSSEPSETTKPSVTSSKTVTSSESPVTEVSTSSETSEAPVTSKSVSPEGVQSSTTPSGTTVSSKASEATTTPSSEESTTSESLILTAAPSKAPESESTTTASSEAPSTTSKTTSKAPEAVTSSESPVTSKSVSPEDTTPSSGTSESVTVSSKAPEASSTSAKSSESTVTSTPVPEKATSSESPVTSTSAPTGTSESVTVPSNAPEATTTSTKTSESPVTSKSVSPEDVTPPSGTSVSSEAPEVTTTSSKSSESTVTSKPSSSSTSESVTVSSEVPEVSSTSATSSEPPVTSSKSPEVTTVPVTSSESPSTLSEEVTSSEEPVGLSFESTPSGNTPESSTTSPVSVTSSESPESTTVPSEVSSTSPSVSSTTSSDPLTTPAVDEGVPTSTEDSLTVSVRIHELTQTPESPESTTTSSESSKPSESSTVSVPTSSKPTVTSSEAPEATTTPFKQGRTPITTSPLPSTSSESSESIPTSKSSESVTEATTTPSSEESTTSESLILTAASSKAPESESTTTPSSEVPTETSKTTSEIVTSSESPVTSTFGREKLTTSSESSVAPVKSTPEPEVSVSDKKVTESVAPEAPEVTTVPVTSSESPVTPSTFSEEATSSEEPVGLSFSPESSTTSSEAPGTSPKSVTSSSESPSVLSTSSEVSVKSTSPKSSFESTVTSSEKSPLSESPVTFSESPVTSKSVSPEGVTPPSGTSVSSEAPETTTTSSKTSESTVTSKPSPTGTSESVTVSSASSTSSKAPVTLSKSPEATTVPVTSSESPSTPSEEVTSSEEPVGLSFESTPSGNTPESSTTSSVSVTSSESLESTTVSSEVSSSTKSPTVIVTSSESPSVTSFVSTTTPRVRLITGTPDDLRPHRQNLTTSSIVTSSESEFTTTSPQPPAPTTEKATTSGNRGPPSIQPPAGMFTTSSAPTNNGGYGEEVEEETTTSSSSTSSTTTTEAPSLCSTVTCHSLATCEPSTGVCICRDGFIGDGTTVCSKKSTADCISLPSLCADNAKCDNSTRSCECDAGYIGDGYVCSPHPQDCVLRDNLCSPEAICQNRRCQCLPGFTGDGVKCVSIHERASNCSQCDANAHCVGGTSCKCNPGYFGNGLCCVPDPLDCVHFTGICHPNAVCNPESRQCQCSSGFSGNGVSCFPQKSCRTDKSVCAKNAICLPTGSCICRHGFKGDPFYKCTSLVAKEPANQQDLSDVSSCATPCDAASQLCISGECICKPGFRRNSTLSGSETCTDIDECSEKTHRCDRVATCRNTFGSHVCTCPDGHVGDGITCVPHVNQGKLSVYCEADGMTLVLGNETSEFEGKIFVKGQAENPYCSKSFSSLLNSHKPYVFKVAFQHCDVQLLDNHTMASTVVVQKHAMFLTNKADSYDLRCQYPIGSRAVESHVNVSELATTSTLTDKNSTLAPICRLSVSNDQHSSISSAMVGDTLKLALEVTPAENFGILPRNCFAVNIESGERYTLTDDQGCAIDESLFPQWSAATSAKVQAVFRTFKWPDSSMIRFQCDCNPCVGQCNVPSCISSARFRRHHQTTSPVLNDEIRQEMVLMSGVESLAVSSIINVHDSSDMTTSSDEDVTSHHVASTSTDPLTSSICVKMAPLLIAVSSFAVCSAILIYLCSKKPKTIDLESEIGF</sequence>
<feature type="compositionally biased region" description="Polar residues" evidence="8">
    <location>
        <begin position="2792"/>
        <end position="2816"/>
    </location>
</feature>
<keyword evidence="2 10" id="KW-0732">Signal</keyword>
<dbReference type="InterPro" id="IPR024731">
    <property type="entry name" value="NELL2-like_EGF"/>
</dbReference>
<feature type="compositionally biased region" description="Low complexity" evidence="8">
    <location>
        <begin position="2827"/>
        <end position="2876"/>
    </location>
</feature>
<dbReference type="STRING" id="31234.E3N6S2"/>
<dbReference type="PANTHER" id="PTHR24039:SF28">
    <property type="entry name" value="EGF-LIKE DOMAIN-CONTAINING PROTEIN"/>
    <property type="match status" value="1"/>
</dbReference>
<evidence type="ECO:0000256" key="6">
    <source>
        <dbReference type="ARBA" id="ARBA00023180"/>
    </source>
</evidence>
<feature type="compositionally biased region" description="Low complexity" evidence="8">
    <location>
        <begin position="2994"/>
        <end position="3010"/>
    </location>
</feature>
<feature type="domain" description="EGF-like" evidence="11">
    <location>
        <begin position="1699"/>
        <end position="1735"/>
    </location>
</feature>
<keyword evidence="1 7" id="KW-0245">EGF-like domain</keyword>
<feature type="domain" description="EGF-like" evidence="11">
    <location>
        <begin position="344"/>
        <end position="381"/>
    </location>
</feature>
<dbReference type="FunFam" id="2.10.25.10:FF:000038">
    <property type="entry name" value="Fibrillin 2"/>
    <property type="match status" value="11"/>
</dbReference>
<name>E3N6S2_CAERE</name>
<dbReference type="PROSITE" id="PS00022">
    <property type="entry name" value="EGF_1"/>
    <property type="match status" value="1"/>
</dbReference>
<feature type="compositionally biased region" description="Low complexity" evidence="8">
    <location>
        <begin position="2884"/>
        <end position="2908"/>
    </location>
</feature>
<dbReference type="PANTHER" id="PTHR24039">
    <property type="entry name" value="FIBRILLIN-RELATED"/>
    <property type="match status" value="1"/>
</dbReference>
<feature type="compositionally biased region" description="Low complexity" evidence="8">
    <location>
        <begin position="2092"/>
        <end position="2164"/>
    </location>
</feature>
<dbReference type="InterPro" id="IPR009030">
    <property type="entry name" value="Growth_fac_rcpt_cys_sf"/>
</dbReference>
<dbReference type="GO" id="GO:0005509">
    <property type="term" value="F:calcium ion binding"/>
    <property type="evidence" value="ECO:0007669"/>
    <property type="project" value="InterPro"/>
</dbReference>
<feature type="compositionally biased region" description="Acidic residues" evidence="8">
    <location>
        <begin position="693"/>
        <end position="706"/>
    </location>
</feature>
<dbReference type="PROSITE" id="PS00010">
    <property type="entry name" value="ASX_HYDROXYL"/>
    <property type="match status" value="9"/>
</dbReference>
<evidence type="ECO:0000256" key="3">
    <source>
        <dbReference type="ARBA" id="ARBA00022737"/>
    </source>
</evidence>
<feature type="disulfide bond" evidence="7">
    <location>
        <begin position="99"/>
        <end position="109"/>
    </location>
</feature>
<evidence type="ECO:0000259" key="12">
    <source>
        <dbReference type="PROSITE" id="PS51034"/>
    </source>
</evidence>
<dbReference type="InterPro" id="IPR000742">
    <property type="entry name" value="EGF"/>
</dbReference>
<feature type="compositionally biased region" description="Basic residues" evidence="8">
    <location>
        <begin position="1380"/>
        <end position="1396"/>
    </location>
</feature>
<feature type="compositionally biased region" description="Polar residues" evidence="8">
    <location>
        <begin position="914"/>
        <end position="936"/>
    </location>
</feature>
<evidence type="ECO:0000256" key="2">
    <source>
        <dbReference type="ARBA" id="ARBA00022729"/>
    </source>
</evidence>
<dbReference type="FunCoup" id="E3N6S2">
    <property type="interactions" value="1"/>
</dbReference>
<evidence type="ECO:0000313" key="13">
    <source>
        <dbReference type="EMBL" id="EFO88234.1"/>
    </source>
</evidence>
<feature type="compositionally biased region" description="Basic and acidic residues" evidence="8">
    <location>
        <begin position="1042"/>
        <end position="1066"/>
    </location>
</feature>
<evidence type="ECO:0000256" key="1">
    <source>
        <dbReference type="ARBA" id="ARBA00022536"/>
    </source>
</evidence>
<feature type="domain" description="ZP" evidence="12">
    <location>
        <begin position="3413"/>
        <end position="3654"/>
    </location>
</feature>
<feature type="compositionally biased region" description="Polar residues" evidence="8">
    <location>
        <begin position="1077"/>
        <end position="1092"/>
    </location>
</feature>
<evidence type="ECO:0000256" key="5">
    <source>
        <dbReference type="ARBA" id="ARBA00023157"/>
    </source>
</evidence>
<feature type="region of interest" description="Disordered" evidence="8">
    <location>
        <begin position="3693"/>
        <end position="3713"/>
    </location>
</feature>